<keyword evidence="4" id="KW-0804">Transcription</keyword>
<keyword evidence="5" id="KW-0539">Nucleus</keyword>
<name>A0AAD8VF28_LOLMU</name>
<evidence type="ECO:0000256" key="1">
    <source>
        <dbReference type="ARBA" id="ARBA00004123"/>
    </source>
</evidence>
<reference evidence="7" key="1">
    <citation type="submission" date="2023-07" db="EMBL/GenBank/DDBJ databases">
        <title>A chromosome-level genome assembly of Lolium multiflorum.</title>
        <authorList>
            <person name="Chen Y."/>
            <person name="Copetti D."/>
            <person name="Kolliker R."/>
            <person name="Studer B."/>
        </authorList>
    </citation>
    <scope>NUCLEOTIDE SEQUENCE</scope>
    <source>
        <strain evidence="7">02402/16</strain>
        <tissue evidence="7">Leaf</tissue>
    </source>
</reference>
<dbReference type="GO" id="GO:0000981">
    <property type="term" value="F:DNA-binding transcription factor activity, RNA polymerase II-specific"/>
    <property type="evidence" value="ECO:0007669"/>
    <property type="project" value="TreeGrafter"/>
</dbReference>
<keyword evidence="8" id="KW-1185">Reference proteome</keyword>
<dbReference type="EMBL" id="JAUUTY010000185">
    <property type="protein sequence ID" value="KAK1602781.1"/>
    <property type="molecule type" value="Genomic_DNA"/>
</dbReference>
<dbReference type="PANTHER" id="PTHR11945:SF629">
    <property type="entry name" value="OS02G0164450 PROTEIN"/>
    <property type="match status" value="1"/>
</dbReference>
<evidence type="ECO:0000313" key="8">
    <source>
        <dbReference type="Proteomes" id="UP001231189"/>
    </source>
</evidence>
<evidence type="ECO:0000256" key="4">
    <source>
        <dbReference type="ARBA" id="ARBA00023163"/>
    </source>
</evidence>
<evidence type="ECO:0000256" key="3">
    <source>
        <dbReference type="ARBA" id="ARBA00023125"/>
    </source>
</evidence>
<dbReference type="GO" id="GO:0045944">
    <property type="term" value="P:positive regulation of transcription by RNA polymerase II"/>
    <property type="evidence" value="ECO:0007669"/>
    <property type="project" value="InterPro"/>
</dbReference>
<keyword evidence="2" id="KW-0805">Transcription regulation</keyword>
<dbReference type="Pfam" id="PF00319">
    <property type="entry name" value="SRF-TF"/>
    <property type="match status" value="1"/>
</dbReference>
<dbReference type="GO" id="GO:0005634">
    <property type="term" value="C:nucleus"/>
    <property type="evidence" value="ECO:0007669"/>
    <property type="project" value="UniProtKB-SubCell"/>
</dbReference>
<sequence length="379" mass="41361">MAMAPRRTSTGRQRIEIRPIENHEARQVSFSKRRSGLFNKASELAIMCGVELAVVVISPGGKAFTFGDPSVHAILERFDPAGAAPAAREGGGGAGGTAVAELERRFGELRALLETEEARRESAVAAMEAKRAAASPVTALLQADVRDLGEAHLMVYEAALEETQLAVTARKNQVLQDTFSYDRAIAARARPINNNLQVQLTPPQNLANNHNQVLPMAQQFVANNQVQPTAQQFLANIQVQPTPPQFLTNNQVQPMAQQFLDNNQLQPMPPHFLDNNQVQPTPQQLLANNQVQPTPQHFLANIQVQPMPQQSLANNSVQQFLANNDGGFDQFGAGSSSSANNGEMEIQMMMTPLPGFDDADLEMMMMDWMELGLGFPSPC</sequence>
<proteinExistence type="predicted"/>
<dbReference type="GO" id="GO:0000978">
    <property type="term" value="F:RNA polymerase II cis-regulatory region sequence-specific DNA binding"/>
    <property type="evidence" value="ECO:0007669"/>
    <property type="project" value="TreeGrafter"/>
</dbReference>
<dbReference type="Proteomes" id="UP001231189">
    <property type="component" value="Unassembled WGS sequence"/>
</dbReference>
<comment type="caution">
    <text evidence="7">The sequence shown here is derived from an EMBL/GenBank/DDBJ whole genome shotgun (WGS) entry which is preliminary data.</text>
</comment>
<keyword evidence="3" id="KW-0238">DNA-binding</keyword>
<dbReference type="SMART" id="SM00432">
    <property type="entry name" value="MADS"/>
    <property type="match status" value="1"/>
</dbReference>
<dbReference type="InterPro" id="IPR036879">
    <property type="entry name" value="TF_MADSbox_sf"/>
</dbReference>
<dbReference type="FunFam" id="3.40.1810.10:FF:000006">
    <property type="entry name" value="Agamous-like MADS-box protein AGL62"/>
    <property type="match status" value="1"/>
</dbReference>
<accession>A0AAD8VF28</accession>
<evidence type="ECO:0000313" key="7">
    <source>
        <dbReference type="EMBL" id="KAK1602781.1"/>
    </source>
</evidence>
<dbReference type="CDD" id="cd00265">
    <property type="entry name" value="MADS_MEF2_like"/>
    <property type="match status" value="1"/>
</dbReference>
<dbReference type="InterPro" id="IPR002100">
    <property type="entry name" value="TF_MADSbox"/>
</dbReference>
<dbReference type="InterPro" id="IPR033896">
    <property type="entry name" value="MEF2-like_N"/>
</dbReference>
<dbReference type="GO" id="GO:0046983">
    <property type="term" value="F:protein dimerization activity"/>
    <property type="evidence" value="ECO:0007669"/>
    <property type="project" value="InterPro"/>
</dbReference>
<protein>
    <recommendedName>
        <fullName evidence="6">MADS-box domain-containing protein</fullName>
    </recommendedName>
</protein>
<gene>
    <name evidence="7" type="ORF">QYE76_037759</name>
</gene>
<evidence type="ECO:0000259" key="6">
    <source>
        <dbReference type="PROSITE" id="PS50066"/>
    </source>
</evidence>
<dbReference type="PRINTS" id="PR00404">
    <property type="entry name" value="MADSDOMAIN"/>
</dbReference>
<dbReference type="Gene3D" id="3.40.1810.10">
    <property type="entry name" value="Transcription factor, MADS-box"/>
    <property type="match status" value="1"/>
</dbReference>
<dbReference type="PANTHER" id="PTHR11945">
    <property type="entry name" value="MADS BOX PROTEIN"/>
    <property type="match status" value="1"/>
</dbReference>
<organism evidence="7 8">
    <name type="scientific">Lolium multiflorum</name>
    <name type="common">Italian ryegrass</name>
    <name type="synonym">Lolium perenne subsp. multiflorum</name>
    <dbReference type="NCBI Taxonomy" id="4521"/>
    <lineage>
        <taxon>Eukaryota</taxon>
        <taxon>Viridiplantae</taxon>
        <taxon>Streptophyta</taxon>
        <taxon>Embryophyta</taxon>
        <taxon>Tracheophyta</taxon>
        <taxon>Spermatophyta</taxon>
        <taxon>Magnoliopsida</taxon>
        <taxon>Liliopsida</taxon>
        <taxon>Poales</taxon>
        <taxon>Poaceae</taxon>
        <taxon>BOP clade</taxon>
        <taxon>Pooideae</taxon>
        <taxon>Poodae</taxon>
        <taxon>Poeae</taxon>
        <taxon>Poeae Chloroplast Group 2 (Poeae type)</taxon>
        <taxon>Loliodinae</taxon>
        <taxon>Loliinae</taxon>
        <taxon>Lolium</taxon>
    </lineage>
</organism>
<feature type="domain" description="MADS-box" evidence="6">
    <location>
        <begin position="10"/>
        <end position="70"/>
    </location>
</feature>
<comment type="subcellular location">
    <subcellularLocation>
        <location evidence="1">Nucleus</location>
    </subcellularLocation>
</comment>
<evidence type="ECO:0000256" key="5">
    <source>
        <dbReference type="ARBA" id="ARBA00023242"/>
    </source>
</evidence>
<dbReference type="SUPFAM" id="SSF55455">
    <property type="entry name" value="SRF-like"/>
    <property type="match status" value="1"/>
</dbReference>
<dbReference type="PROSITE" id="PS50066">
    <property type="entry name" value="MADS_BOX_2"/>
    <property type="match status" value="1"/>
</dbReference>
<evidence type="ECO:0000256" key="2">
    <source>
        <dbReference type="ARBA" id="ARBA00023015"/>
    </source>
</evidence>
<dbReference type="AlphaFoldDB" id="A0AAD8VF28"/>